<dbReference type="AlphaFoldDB" id="A0A2A6CPK9"/>
<accession>A0A2A6CPK9</accession>
<keyword evidence="2" id="KW-1185">Reference proteome</keyword>
<dbReference type="PROSITE" id="PS51843">
    <property type="entry name" value="NR_LBD"/>
    <property type="match status" value="1"/>
</dbReference>
<organism evidence="1 2">
    <name type="scientific">Pristionchus pacificus</name>
    <name type="common">Parasitic nematode worm</name>
    <dbReference type="NCBI Taxonomy" id="54126"/>
    <lineage>
        <taxon>Eukaryota</taxon>
        <taxon>Metazoa</taxon>
        <taxon>Ecdysozoa</taxon>
        <taxon>Nematoda</taxon>
        <taxon>Chromadorea</taxon>
        <taxon>Rhabditida</taxon>
        <taxon>Rhabditina</taxon>
        <taxon>Diplogasteromorpha</taxon>
        <taxon>Diplogasteroidea</taxon>
        <taxon>Neodiplogasteridae</taxon>
        <taxon>Pristionchus</taxon>
    </lineage>
</organism>
<dbReference type="PANTHER" id="PTHR46011:SF6">
    <property type="entry name" value="HIGH ZINC ACTIVATED NUCLEAR RECEPTOR PROTEIN"/>
    <property type="match status" value="1"/>
</dbReference>
<reference evidence="1" key="2">
    <citation type="submission" date="2022-06" db="UniProtKB">
        <authorList>
            <consortium name="EnsemblMetazoa"/>
        </authorList>
    </citation>
    <scope>IDENTIFICATION</scope>
    <source>
        <strain evidence="1">PS312</strain>
    </source>
</reference>
<sequence length="495" mass="57024">MSRPCCIICTAPCNYARYGADACRSCSDFYRRSLLSGRTFPCRKGDGKCTIRPYDRHNYRGCRYEQCSAVMKFGPKSTQIEERSSSPISAQFDACPGDLGKAPESPSQPVTLTHFRLLTQCCNANSQPYQTEMECLICSEPINNSRLGVNSCRACAAFFKRNESQFDRLKCKWGRNDCRERDPKTTCRKCRLARFREVLSQAGQGFPIVELKPYEDEPKLPAFIDHTSFYETEPSHSETPLLNRIRKGYSYMCVIRRCGEKSLTGDYSGDGAVRTENMVLTPASYSSFVQIHGIEREAMLESANFSFEEFRNLKSSSKYHIIDRSLLVVDVLESTYRACQHFPDDPEVGFSGYTTFLRECDLESFFANCPDEIDSTIIIREFKRTLQRLSLIVRQLFEIIKPEDMEFVALFGLAIWKEENMKHDEDLLKVASQMRTDIMRELHIYYAKKGTPDYANRLGSLFCLIMNCEDCATLFAEDFQLFRLLRLWESSFRLK</sequence>
<dbReference type="GO" id="GO:0005634">
    <property type="term" value="C:nucleus"/>
    <property type="evidence" value="ECO:0000318"/>
    <property type="project" value="GO_Central"/>
</dbReference>
<proteinExistence type="predicted"/>
<dbReference type="InterPro" id="IPR013088">
    <property type="entry name" value="Znf_NHR/GATA"/>
</dbReference>
<dbReference type="PANTHER" id="PTHR46011">
    <property type="entry name" value="NUCLEAR HORMONE RECEPTOR FAMILY MEMBER NHR-86-RELATED"/>
    <property type="match status" value="1"/>
</dbReference>
<dbReference type="InterPro" id="IPR001628">
    <property type="entry name" value="Znf_hrmn_rcpt"/>
</dbReference>
<dbReference type="Proteomes" id="UP000005239">
    <property type="component" value="Unassembled WGS sequence"/>
</dbReference>
<dbReference type="GO" id="GO:0008270">
    <property type="term" value="F:zinc ion binding"/>
    <property type="evidence" value="ECO:0007669"/>
    <property type="project" value="InterPro"/>
</dbReference>
<dbReference type="Gene3D" id="3.30.50.10">
    <property type="entry name" value="Erythroid Transcription Factor GATA-1, subunit A"/>
    <property type="match status" value="2"/>
</dbReference>
<dbReference type="SMART" id="SM00399">
    <property type="entry name" value="ZnF_C4"/>
    <property type="match status" value="2"/>
</dbReference>
<dbReference type="EnsemblMetazoa" id="PPA16431.1">
    <property type="protein sequence ID" value="PPA16431.1"/>
    <property type="gene ID" value="WBGene00105985"/>
</dbReference>
<dbReference type="GO" id="GO:0003700">
    <property type="term" value="F:DNA-binding transcription factor activity"/>
    <property type="evidence" value="ECO:0000318"/>
    <property type="project" value="GO_Central"/>
</dbReference>
<dbReference type="GO" id="GO:0043565">
    <property type="term" value="F:sequence-specific DNA binding"/>
    <property type="evidence" value="ECO:0007669"/>
    <property type="project" value="InterPro"/>
</dbReference>
<evidence type="ECO:0000313" key="1">
    <source>
        <dbReference type="EnsemblMetazoa" id="PPA16431.1"/>
    </source>
</evidence>
<name>A0A2A6CPK9_PRIPA</name>
<evidence type="ECO:0000313" key="2">
    <source>
        <dbReference type="Proteomes" id="UP000005239"/>
    </source>
</evidence>
<dbReference type="PROSITE" id="PS51030">
    <property type="entry name" value="NUCLEAR_REC_DBD_2"/>
    <property type="match status" value="2"/>
</dbReference>
<dbReference type="InterPro" id="IPR000536">
    <property type="entry name" value="Nucl_hrmn_rcpt_lig-bd"/>
</dbReference>
<dbReference type="Gene3D" id="1.10.565.10">
    <property type="entry name" value="Retinoid X Receptor"/>
    <property type="match status" value="1"/>
</dbReference>
<gene>
    <name evidence="1" type="primary">WBGene00105985</name>
</gene>
<dbReference type="SMART" id="SM00430">
    <property type="entry name" value="HOLI"/>
    <property type="match status" value="1"/>
</dbReference>
<dbReference type="Pfam" id="PF00105">
    <property type="entry name" value="zf-C4"/>
    <property type="match status" value="2"/>
</dbReference>
<dbReference type="SUPFAM" id="SSF48508">
    <property type="entry name" value="Nuclear receptor ligand-binding domain"/>
    <property type="match status" value="1"/>
</dbReference>
<dbReference type="Pfam" id="PF00104">
    <property type="entry name" value="Hormone_recep"/>
    <property type="match status" value="1"/>
</dbReference>
<accession>A0A8R1UAN9</accession>
<dbReference type="InterPro" id="IPR035500">
    <property type="entry name" value="NHR-like_dom_sf"/>
</dbReference>
<reference evidence="2" key="1">
    <citation type="journal article" date="2008" name="Nat. Genet.">
        <title>The Pristionchus pacificus genome provides a unique perspective on nematode lifestyle and parasitism.</title>
        <authorList>
            <person name="Dieterich C."/>
            <person name="Clifton S.W."/>
            <person name="Schuster L.N."/>
            <person name="Chinwalla A."/>
            <person name="Delehaunty K."/>
            <person name="Dinkelacker I."/>
            <person name="Fulton L."/>
            <person name="Fulton R."/>
            <person name="Godfrey J."/>
            <person name="Minx P."/>
            <person name="Mitreva M."/>
            <person name="Roeseler W."/>
            <person name="Tian H."/>
            <person name="Witte H."/>
            <person name="Yang S.P."/>
            <person name="Wilson R.K."/>
            <person name="Sommer R.J."/>
        </authorList>
    </citation>
    <scope>NUCLEOTIDE SEQUENCE [LARGE SCALE GENOMIC DNA]</scope>
    <source>
        <strain evidence="2">PS312</strain>
    </source>
</reference>
<dbReference type="SUPFAM" id="SSF57716">
    <property type="entry name" value="Glucocorticoid receptor-like (DNA-binding domain)"/>
    <property type="match status" value="2"/>
</dbReference>
<protein>
    <submittedName>
        <fullName evidence="1">Nuclear receptor</fullName>
    </submittedName>
</protein>